<evidence type="ECO:0000313" key="6">
    <source>
        <dbReference type="EMBL" id="KAK2145218.1"/>
    </source>
</evidence>
<dbReference type="PANTHER" id="PTHR10983">
    <property type="entry name" value="1-ACYLGLYCEROL-3-PHOSPHATE ACYLTRANSFERASE-RELATED"/>
    <property type="match status" value="1"/>
</dbReference>
<evidence type="ECO:0000313" key="7">
    <source>
        <dbReference type="Proteomes" id="UP001208570"/>
    </source>
</evidence>
<keyword evidence="4" id="KW-1133">Transmembrane helix</keyword>
<feature type="domain" description="Phospholipid/glycerol acyltransferase" evidence="5">
    <location>
        <begin position="89"/>
        <end position="210"/>
    </location>
</feature>
<dbReference type="Pfam" id="PF16076">
    <property type="entry name" value="Acyltransf_C"/>
    <property type="match status" value="1"/>
</dbReference>
<dbReference type="GO" id="GO:0005783">
    <property type="term" value="C:endoplasmic reticulum"/>
    <property type="evidence" value="ECO:0007669"/>
    <property type="project" value="TreeGrafter"/>
</dbReference>
<dbReference type="Pfam" id="PF01553">
    <property type="entry name" value="Acyltransferase"/>
    <property type="match status" value="1"/>
</dbReference>
<reference evidence="6" key="1">
    <citation type="journal article" date="2023" name="Mol. Biol. Evol.">
        <title>Third-Generation Sequencing Reveals the Adaptive Role of the Epigenome in Three Deep-Sea Polychaetes.</title>
        <authorList>
            <person name="Perez M."/>
            <person name="Aroh O."/>
            <person name="Sun Y."/>
            <person name="Lan Y."/>
            <person name="Juniper S.K."/>
            <person name="Young C.R."/>
            <person name="Angers B."/>
            <person name="Qian P.Y."/>
        </authorList>
    </citation>
    <scope>NUCLEOTIDE SEQUENCE</scope>
    <source>
        <strain evidence="6">P08H-3</strain>
    </source>
</reference>
<dbReference type="AlphaFoldDB" id="A0AAD9J2P5"/>
<dbReference type="GO" id="GO:0036149">
    <property type="term" value="P:phosphatidylinositol acyl-chain remodeling"/>
    <property type="evidence" value="ECO:0007669"/>
    <property type="project" value="TreeGrafter"/>
</dbReference>
<dbReference type="GO" id="GO:0005739">
    <property type="term" value="C:mitochondrion"/>
    <property type="evidence" value="ECO:0007669"/>
    <property type="project" value="TreeGrafter"/>
</dbReference>
<comment type="similarity">
    <text evidence="1">Belongs to the 1-acyl-sn-glycerol-3-phosphate acyltransferase family.</text>
</comment>
<protein>
    <recommendedName>
        <fullName evidence="5">Phospholipid/glycerol acyltransferase domain-containing protein</fullName>
    </recommendedName>
</protein>
<accession>A0AAD9J2P5</accession>
<dbReference type="SUPFAM" id="SSF69593">
    <property type="entry name" value="Glycerol-3-phosphate (1)-acyltransferase"/>
    <property type="match status" value="1"/>
</dbReference>
<dbReference type="Proteomes" id="UP001208570">
    <property type="component" value="Unassembled WGS sequence"/>
</dbReference>
<organism evidence="6 7">
    <name type="scientific">Paralvinella palmiformis</name>
    <dbReference type="NCBI Taxonomy" id="53620"/>
    <lineage>
        <taxon>Eukaryota</taxon>
        <taxon>Metazoa</taxon>
        <taxon>Spiralia</taxon>
        <taxon>Lophotrochozoa</taxon>
        <taxon>Annelida</taxon>
        <taxon>Polychaeta</taxon>
        <taxon>Sedentaria</taxon>
        <taxon>Canalipalpata</taxon>
        <taxon>Terebellida</taxon>
        <taxon>Terebelliformia</taxon>
        <taxon>Alvinellidae</taxon>
        <taxon>Paralvinella</taxon>
    </lineage>
</organism>
<dbReference type="EMBL" id="JAODUP010000694">
    <property type="protein sequence ID" value="KAK2145218.1"/>
    <property type="molecule type" value="Genomic_DNA"/>
</dbReference>
<feature type="transmembrane region" description="Helical" evidence="4">
    <location>
        <begin position="357"/>
        <end position="375"/>
    </location>
</feature>
<keyword evidence="4" id="KW-0812">Transmembrane</keyword>
<evidence type="ECO:0000256" key="1">
    <source>
        <dbReference type="ARBA" id="ARBA00008655"/>
    </source>
</evidence>
<evidence type="ECO:0000256" key="4">
    <source>
        <dbReference type="SAM" id="Phobius"/>
    </source>
</evidence>
<gene>
    <name evidence="6" type="ORF">LSH36_694g01104</name>
</gene>
<dbReference type="GO" id="GO:0016746">
    <property type="term" value="F:acyltransferase activity"/>
    <property type="evidence" value="ECO:0007669"/>
    <property type="project" value="UniProtKB-KW"/>
</dbReference>
<comment type="caution">
    <text evidence="6">The sequence shown here is derived from an EMBL/GenBank/DDBJ whole genome shotgun (WGS) entry which is preliminary data.</text>
</comment>
<keyword evidence="4" id="KW-0472">Membrane</keyword>
<evidence type="ECO:0000256" key="2">
    <source>
        <dbReference type="ARBA" id="ARBA00022679"/>
    </source>
</evidence>
<name>A0AAD9J2P5_9ANNE</name>
<dbReference type="SMART" id="SM00563">
    <property type="entry name" value="PlsC"/>
    <property type="match status" value="1"/>
</dbReference>
<evidence type="ECO:0000256" key="3">
    <source>
        <dbReference type="ARBA" id="ARBA00023315"/>
    </source>
</evidence>
<keyword evidence="7" id="KW-1185">Reference proteome</keyword>
<feature type="transmembrane region" description="Helical" evidence="4">
    <location>
        <begin position="14"/>
        <end position="35"/>
    </location>
</feature>
<dbReference type="InterPro" id="IPR002123">
    <property type="entry name" value="Plipid/glycerol_acylTrfase"/>
</dbReference>
<keyword evidence="3" id="KW-0012">Acyltransferase</keyword>
<sequence length="377" mass="43565">MFALTHIIISMKKWVLPTAFMFGTAPTFIILWAGWRVLTIFLPSRIYERGDDWLYSMYQRMVLFFFENMTALQVFISGDVDCLDKKENIILLMNHQCAVDWMVADMLAARQGTIGHIRYILKDELKYVPLYGFYFRQHSCIYVKRGGKFRQEKAIGQLDILNNSKTPFWMVVFPEGTRYDPAATDKIQKSQQYAHDQASFDGILIISGLDVLVNVLTPRSKAMFLCCDRLRNRTDAIYDVTIAYSDTLDPSTKQRIPAPGLVGFLKGGYNQLHVNIERVSLSEVPEKEEDVKVWLHKRFVRKDNLLKRFYSSDSSTAGTLSDKEERHPLTGGETLPAFLFWFAINIPLLLTMDGRAFYWRATLLGTVLGWIWVSLRF</sequence>
<proteinExistence type="inferred from homology"/>
<dbReference type="InterPro" id="IPR032098">
    <property type="entry name" value="Acyltransf_C"/>
</dbReference>
<dbReference type="CDD" id="cd07990">
    <property type="entry name" value="LPLAT_LCLAT1-like"/>
    <property type="match status" value="1"/>
</dbReference>
<dbReference type="PANTHER" id="PTHR10983:SF73">
    <property type="entry name" value="1-ACYL-SN-GLYCEROL-3-PHOSPHATE ACYLTRANSFERASE EPSILON"/>
    <property type="match status" value="1"/>
</dbReference>
<evidence type="ECO:0000259" key="5">
    <source>
        <dbReference type="SMART" id="SM00563"/>
    </source>
</evidence>
<keyword evidence="2" id="KW-0808">Transferase</keyword>